<dbReference type="Proteomes" id="UP000076486">
    <property type="component" value="Unassembled WGS sequence"/>
</dbReference>
<dbReference type="Gene3D" id="3.40.630.30">
    <property type="match status" value="1"/>
</dbReference>
<comment type="caution">
    <text evidence="1">The sequence shown here is derived from an EMBL/GenBank/DDBJ whole genome shotgun (WGS) entry which is preliminary data.</text>
</comment>
<accession>A0A167L4Q1</accession>
<gene>
    <name evidence="1" type="ORF">N473_15930</name>
</gene>
<organism evidence="1 2">
    <name type="scientific">Pseudoalteromonas luteoviolacea CPMOR-1</name>
    <dbReference type="NCBI Taxonomy" id="1365248"/>
    <lineage>
        <taxon>Bacteria</taxon>
        <taxon>Pseudomonadati</taxon>
        <taxon>Pseudomonadota</taxon>
        <taxon>Gammaproteobacteria</taxon>
        <taxon>Alteromonadales</taxon>
        <taxon>Pseudoalteromonadaceae</taxon>
        <taxon>Pseudoalteromonas</taxon>
    </lineage>
</organism>
<sequence>MKISMVRKGLAFDIEPVLMVWLASSQQAHHFVPERFWCEHLDTMRQVYLPSSDNYVYLDNQEIIGFYALAKNTLAAIFDLPEKQGQGVSSLL</sequence>
<dbReference type="EMBL" id="AUYC01000025">
    <property type="protein sequence ID" value="KZN63806.1"/>
    <property type="molecule type" value="Genomic_DNA"/>
</dbReference>
<dbReference type="PATRIC" id="fig|1365248.3.peg.2098"/>
<dbReference type="RefSeq" id="WP_196766391.1">
    <property type="nucleotide sequence ID" value="NZ_AUYC01000025.1"/>
</dbReference>
<evidence type="ECO:0000313" key="2">
    <source>
        <dbReference type="Proteomes" id="UP000076486"/>
    </source>
</evidence>
<evidence type="ECO:0000313" key="1">
    <source>
        <dbReference type="EMBL" id="KZN63806.1"/>
    </source>
</evidence>
<protein>
    <recommendedName>
        <fullName evidence="3">N-acetyltransferase domain-containing protein</fullName>
    </recommendedName>
</protein>
<name>A0A167L4Q1_9GAMM</name>
<proteinExistence type="predicted"/>
<evidence type="ECO:0008006" key="3">
    <source>
        <dbReference type="Google" id="ProtNLM"/>
    </source>
</evidence>
<dbReference type="SUPFAM" id="SSF55729">
    <property type="entry name" value="Acyl-CoA N-acyltransferases (Nat)"/>
    <property type="match status" value="1"/>
</dbReference>
<dbReference type="AlphaFoldDB" id="A0A167L4Q1"/>
<reference evidence="1 2" key="1">
    <citation type="submission" date="2013-07" db="EMBL/GenBank/DDBJ databases">
        <title>Comparative Genomic and Metabolomic Analysis of Twelve Strains of Pseudoalteromonas luteoviolacea.</title>
        <authorList>
            <person name="Vynne N.G."/>
            <person name="Mansson M."/>
            <person name="Gram L."/>
        </authorList>
    </citation>
    <scope>NUCLEOTIDE SEQUENCE [LARGE SCALE GENOMIC DNA]</scope>
    <source>
        <strain evidence="1 2">CPMOR-1</strain>
    </source>
</reference>
<dbReference type="InterPro" id="IPR016181">
    <property type="entry name" value="Acyl_CoA_acyltransferase"/>
</dbReference>